<dbReference type="OrthoDB" id="696504at2759"/>
<protein>
    <submittedName>
        <fullName evidence="2">Uncharacterized protein</fullName>
    </submittedName>
</protein>
<feature type="compositionally biased region" description="Polar residues" evidence="1">
    <location>
        <begin position="179"/>
        <end position="191"/>
    </location>
</feature>
<keyword evidence="3" id="KW-1185">Reference proteome</keyword>
<feature type="compositionally biased region" description="Low complexity" evidence="1">
    <location>
        <begin position="27"/>
        <end position="37"/>
    </location>
</feature>
<comment type="caution">
    <text evidence="2">The sequence shown here is derived from an EMBL/GenBank/DDBJ whole genome shotgun (WGS) entry which is preliminary data.</text>
</comment>
<dbReference type="PANTHER" id="PTHR34120">
    <property type="entry name" value="EXPRESSED PROTEIN"/>
    <property type="match status" value="1"/>
</dbReference>
<feature type="region of interest" description="Disordered" evidence="1">
    <location>
        <begin position="212"/>
        <end position="259"/>
    </location>
</feature>
<dbReference type="PANTHER" id="PTHR34120:SF2">
    <property type="entry name" value="OS01G0860900 PROTEIN"/>
    <property type="match status" value="1"/>
</dbReference>
<sequence>MQQVDLSSVCAGASGIALDRKVACETTATASASASASDTDESPPPPPPIDYAPESFFLSKDAEREWLDQNAYIERKNSGKGPTSTNANSNSNSNPNSIYGSQRHLKSKASILGLPKPQKPSYTEAKNRRPIRPASIRLFPKRSESIGRKPAAALSEPSSPKVSCMGRVRSRRDRKKQTEPNQGSVGTKSVKATKTGFWNNLRSMFQSKGDKIGCKGIEPDGEPVVPRPRRGSNSRGKCGGGSSESTPDEPPGLGAMNRFASGRRSAAWAGEIEVKSESLDRSPIWRRREKGPPAHVGVCRDWQSVGPASVSTSPFDFEESFWVFIC</sequence>
<dbReference type="Proteomes" id="UP001153076">
    <property type="component" value="Unassembled WGS sequence"/>
</dbReference>
<gene>
    <name evidence="2" type="ORF">Cgig2_022419</name>
</gene>
<evidence type="ECO:0000313" key="3">
    <source>
        <dbReference type="Proteomes" id="UP001153076"/>
    </source>
</evidence>
<evidence type="ECO:0000256" key="1">
    <source>
        <dbReference type="SAM" id="MobiDB-lite"/>
    </source>
</evidence>
<feature type="compositionally biased region" description="Low complexity" evidence="1">
    <location>
        <begin position="82"/>
        <end position="97"/>
    </location>
</feature>
<reference evidence="2" key="1">
    <citation type="submission" date="2022-04" db="EMBL/GenBank/DDBJ databases">
        <title>Carnegiea gigantea Genome sequencing and assembly v2.</title>
        <authorList>
            <person name="Copetti D."/>
            <person name="Sanderson M.J."/>
            <person name="Burquez A."/>
            <person name="Wojciechowski M.F."/>
        </authorList>
    </citation>
    <scope>NUCLEOTIDE SEQUENCE</scope>
    <source>
        <strain evidence="2">SGP5-SGP5p</strain>
        <tissue evidence="2">Aerial part</tissue>
    </source>
</reference>
<feature type="region of interest" description="Disordered" evidence="1">
    <location>
        <begin position="27"/>
        <end position="55"/>
    </location>
</feature>
<evidence type="ECO:0000313" key="2">
    <source>
        <dbReference type="EMBL" id="KAJ8421927.1"/>
    </source>
</evidence>
<name>A0A9Q1GIW6_9CARY</name>
<proteinExistence type="predicted"/>
<accession>A0A9Q1GIW6</accession>
<dbReference type="EMBL" id="JAKOGI010002473">
    <property type="protein sequence ID" value="KAJ8421927.1"/>
    <property type="molecule type" value="Genomic_DNA"/>
</dbReference>
<organism evidence="2 3">
    <name type="scientific">Carnegiea gigantea</name>
    <dbReference type="NCBI Taxonomy" id="171969"/>
    <lineage>
        <taxon>Eukaryota</taxon>
        <taxon>Viridiplantae</taxon>
        <taxon>Streptophyta</taxon>
        <taxon>Embryophyta</taxon>
        <taxon>Tracheophyta</taxon>
        <taxon>Spermatophyta</taxon>
        <taxon>Magnoliopsida</taxon>
        <taxon>eudicotyledons</taxon>
        <taxon>Gunneridae</taxon>
        <taxon>Pentapetalae</taxon>
        <taxon>Caryophyllales</taxon>
        <taxon>Cactineae</taxon>
        <taxon>Cactaceae</taxon>
        <taxon>Cactoideae</taxon>
        <taxon>Echinocereeae</taxon>
        <taxon>Carnegiea</taxon>
    </lineage>
</organism>
<dbReference type="AlphaFoldDB" id="A0A9Q1GIW6"/>
<feature type="compositionally biased region" description="Basic and acidic residues" evidence="1">
    <location>
        <begin position="68"/>
        <end position="77"/>
    </location>
</feature>
<feature type="region of interest" description="Disordered" evidence="1">
    <location>
        <begin position="68"/>
        <end position="191"/>
    </location>
</feature>